<dbReference type="Proteomes" id="UP001379949">
    <property type="component" value="Unassembled WGS sequence"/>
</dbReference>
<dbReference type="PROSITE" id="PS50005">
    <property type="entry name" value="TPR"/>
    <property type="match status" value="1"/>
</dbReference>
<dbReference type="SMART" id="SM00028">
    <property type="entry name" value="TPR"/>
    <property type="match status" value="1"/>
</dbReference>
<proteinExistence type="predicted"/>
<dbReference type="SUPFAM" id="SSF48452">
    <property type="entry name" value="TPR-like"/>
    <property type="match status" value="1"/>
</dbReference>
<dbReference type="InterPro" id="IPR011990">
    <property type="entry name" value="TPR-like_helical_dom_sf"/>
</dbReference>
<dbReference type="InterPro" id="IPR036465">
    <property type="entry name" value="vWFA_dom_sf"/>
</dbReference>
<sequence>MTLFDVIHFERPYWLLFIPVTWLVFAVIQYQHTSSHGLNKAIDPNLLVHLEHKGTQGVANKWLGLLCFSVCWIGLAGISWTQSPSTMFESTSKTILVVDQSMSMYATDIKPDRETQLKQTVRDILAQSKDGDIALVAFAGDAYTISPFSQDKDTITHFLLALNPLVMPVYGSNLTSGIQTALSLINDKKAPVHLIVLTDSLDSSDQDAIPKLLEDYQARVDLIAVGTKQGGEIQLPDGRVLKANGKHVIPATPIEDLKALSQTIHGHFYQGRLSPAELNKITGQAEANDNTEQADNKSIHWIDQGQWLALPFLLWLAFQFRRGMLFALVLGVFFLPANKATASPLDWFKTPDQQGQQAVDNGDWKTAAKHFQRPDWKAASAYALGDYQQAAETLATHSHSAADHYNLGNALALAGKTEKAIDAYKRALELDPSFKQAKDNLDYLEKQQQQRKKQQDKKNQQQKDKQKKQQQKNQHQNQSDKDKAQPSDQENPQSTSKKDNKPSEKQDKKPSSEDNKERENKAENEQKKSPEAKLDNEQKQALNQWLRQIQDDPGTLLQRKLWYLHQEKRHENRFSQEDGQNPW</sequence>
<dbReference type="PANTHER" id="PTHR22550:SF14">
    <property type="entry name" value="VWFA DOMAIN-CONTAINING PROTEIN"/>
    <property type="match status" value="1"/>
</dbReference>
<gene>
    <name evidence="5" type="ORF">V6242_10380</name>
</gene>
<feature type="region of interest" description="Disordered" evidence="2">
    <location>
        <begin position="446"/>
        <end position="539"/>
    </location>
</feature>
<name>A0ABU9G4W8_9GAMM</name>
<organism evidence="5 6">
    <name type="scientific">Marinomonas arenicola</name>
    <dbReference type="NCBI Taxonomy" id="569601"/>
    <lineage>
        <taxon>Bacteria</taxon>
        <taxon>Pseudomonadati</taxon>
        <taxon>Pseudomonadota</taxon>
        <taxon>Gammaproteobacteria</taxon>
        <taxon>Oceanospirillales</taxon>
        <taxon>Oceanospirillaceae</taxon>
        <taxon>Marinomonas</taxon>
    </lineage>
</organism>
<evidence type="ECO:0000313" key="6">
    <source>
        <dbReference type="Proteomes" id="UP001379949"/>
    </source>
</evidence>
<dbReference type="Pfam" id="PF13519">
    <property type="entry name" value="VWA_2"/>
    <property type="match status" value="1"/>
</dbReference>
<keyword evidence="3" id="KW-0812">Transmembrane</keyword>
<keyword evidence="1" id="KW-0802">TPR repeat</keyword>
<dbReference type="InterPro" id="IPR019734">
    <property type="entry name" value="TPR_rpt"/>
</dbReference>
<dbReference type="RefSeq" id="WP_341567296.1">
    <property type="nucleotide sequence ID" value="NZ_JBAKAR010000007.1"/>
</dbReference>
<keyword evidence="3" id="KW-0472">Membrane</keyword>
<feature type="repeat" description="TPR" evidence="1">
    <location>
        <begin position="401"/>
        <end position="434"/>
    </location>
</feature>
<dbReference type="InterPro" id="IPR050768">
    <property type="entry name" value="UPF0353/GerABKA_families"/>
</dbReference>
<evidence type="ECO:0000256" key="1">
    <source>
        <dbReference type="PROSITE-ProRule" id="PRU00339"/>
    </source>
</evidence>
<dbReference type="Gene3D" id="3.40.50.410">
    <property type="entry name" value="von Willebrand factor, type A domain"/>
    <property type="match status" value="1"/>
</dbReference>
<comment type="caution">
    <text evidence="5">The sequence shown here is derived from an EMBL/GenBank/DDBJ whole genome shotgun (WGS) entry which is preliminary data.</text>
</comment>
<dbReference type="SMART" id="SM00327">
    <property type="entry name" value="VWA"/>
    <property type="match status" value="1"/>
</dbReference>
<dbReference type="Gene3D" id="1.25.40.10">
    <property type="entry name" value="Tetratricopeptide repeat domain"/>
    <property type="match status" value="1"/>
</dbReference>
<protein>
    <submittedName>
        <fullName evidence="5">VWA domain-containing protein</fullName>
    </submittedName>
</protein>
<dbReference type="Pfam" id="PF00515">
    <property type="entry name" value="TPR_1"/>
    <property type="match status" value="1"/>
</dbReference>
<dbReference type="EMBL" id="JBAKAR010000007">
    <property type="protein sequence ID" value="MEL0613553.1"/>
    <property type="molecule type" value="Genomic_DNA"/>
</dbReference>
<dbReference type="PANTHER" id="PTHR22550">
    <property type="entry name" value="SPORE GERMINATION PROTEIN"/>
    <property type="match status" value="1"/>
</dbReference>
<feature type="compositionally biased region" description="Basic and acidic residues" evidence="2">
    <location>
        <begin position="496"/>
        <end position="538"/>
    </location>
</feature>
<feature type="domain" description="VWFA" evidence="4">
    <location>
        <begin position="93"/>
        <end position="264"/>
    </location>
</feature>
<feature type="transmembrane region" description="Helical" evidence="3">
    <location>
        <begin position="12"/>
        <end position="30"/>
    </location>
</feature>
<reference evidence="5 6" key="1">
    <citation type="submission" date="2024-02" db="EMBL/GenBank/DDBJ databases">
        <title>Bacteria isolated from the canopy kelp, Nereocystis luetkeana.</title>
        <authorList>
            <person name="Pfister C.A."/>
            <person name="Younker I.T."/>
            <person name="Light S.H."/>
        </authorList>
    </citation>
    <scope>NUCLEOTIDE SEQUENCE [LARGE SCALE GENOMIC DNA]</scope>
    <source>
        <strain evidence="5 6">TI.4.07</strain>
    </source>
</reference>
<evidence type="ECO:0000256" key="2">
    <source>
        <dbReference type="SAM" id="MobiDB-lite"/>
    </source>
</evidence>
<dbReference type="InterPro" id="IPR002035">
    <property type="entry name" value="VWF_A"/>
</dbReference>
<keyword evidence="6" id="KW-1185">Reference proteome</keyword>
<keyword evidence="3" id="KW-1133">Transmembrane helix</keyword>
<evidence type="ECO:0000259" key="4">
    <source>
        <dbReference type="PROSITE" id="PS50234"/>
    </source>
</evidence>
<dbReference type="PROSITE" id="PS50234">
    <property type="entry name" value="VWFA"/>
    <property type="match status" value="1"/>
</dbReference>
<evidence type="ECO:0000256" key="3">
    <source>
        <dbReference type="SAM" id="Phobius"/>
    </source>
</evidence>
<dbReference type="PROSITE" id="PS50293">
    <property type="entry name" value="TPR_REGION"/>
    <property type="match status" value="1"/>
</dbReference>
<feature type="compositionally biased region" description="Polar residues" evidence="2">
    <location>
        <begin position="486"/>
        <end position="495"/>
    </location>
</feature>
<accession>A0ABU9G4W8</accession>
<dbReference type="SUPFAM" id="SSF53300">
    <property type="entry name" value="vWA-like"/>
    <property type="match status" value="1"/>
</dbReference>
<evidence type="ECO:0000313" key="5">
    <source>
        <dbReference type="EMBL" id="MEL0613553.1"/>
    </source>
</evidence>